<comment type="caution">
    <text evidence="2">The sequence shown here is derived from an EMBL/GenBank/DDBJ whole genome shotgun (WGS) entry which is preliminary data.</text>
</comment>
<gene>
    <name evidence="2" type="ORF">RRG08_020026</name>
</gene>
<keyword evidence="3" id="KW-1185">Reference proteome</keyword>
<proteinExistence type="predicted"/>
<evidence type="ECO:0000313" key="2">
    <source>
        <dbReference type="EMBL" id="KAK3802925.1"/>
    </source>
</evidence>
<dbReference type="AlphaFoldDB" id="A0AAE1BB89"/>
<protein>
    <submittedName>
        <fullName evidence="2">Uncharacterized protein</fullName>
    </submittedName>
</protein>
<accession>A0AAE1BB89</accession>
<evidence type="ECO:0000256" key="1">
    <source>
        <dbReference type="SAM" id="MobiDB-lite"/>
    </source>
</evidence>
<dbReference type="Proteomes" id="UP001283361">
    <property type="component" value="Unassembled WGS sequence"/>
</dbReference>
<dbReference type="EMBL" id="JAWDGP010000205">
    <property type="protein sequence ID" value="KAK3802925.1"/>
    <property type="molecule type" value="Genomic_DNA"/>
</dbReference>
<feature type="region of interest" description="Disordered" evidence="1">
    <location>
        <begin position="1"/>
        <end position="23"/>
    </location>
</feature>
<name>A0AAE1BB89_9GAST</name>
<organism evidence="2 3">
    <name type="scientific">Elysia crispata</name>
    <name type="common">lettuce slug</name>
    <dbReference type="NCBI Taxonomy" id="231223"/>
    <lineage>
        <taxon>Eukaryota</taxon>
        <taxon>Metazoa</taxon>
        <taxon>Spiralia</taxon>
        <taxon>Lophotrochozoa</taxon>
        <taxon>Mollusca</taxon>
        <taxon>Gastropoda</taxon>
        <taxon>Heterobranchia</taxon>
        <taxon>Euthyneura</taxon>
        <taxon>Panpulmonata</taxon>
        <taxon>Sacoglossa</taxon>
        <taxon>Placobranchoidea</taxon>
        <taxon>Plakobranchidae</taxon>
        <taxon>Elysia</taxon>
    </lineage>
</organism>
<reference evidence="2" key="1">
    <citation type="journal article" date="2023" name="G3 (Bethesda)">
        <title>A reference genome for the long-term kleptoplast-retaining sea slug Elysia crispata morphotype clarki.</title>
        <authorList>
            <person name="Eastman K.E."/>
            <person name="Pendleton A.L."/>
            <person name="Shaikh M.A."/>
            <person name="Suttiyut T."/>
            <person name="Ogas R."/>
            <person name="Tomko P."/>
            <person name="Gavelis G."/>
            <person name="Widhalm J.R."/>
            <person name="Wisecaver J.H."/>
        </authorList>
    </citation>
    <scope>NUCLEOTIDE SEQUENCE</scope>
    <source>
        <strain evidence="2">ECLA1</strain>
    </source>
</reference>
<evidence type="ECO:0000313" key="3">
    <source>
        <dbReference type="Proteomes" id="UP001283361"/>
    </source>
</evidence>
<sequence>MSEILKKSTKTAKDGGLSVQVAGPPSSGVYRMEDITINCLAVQARPLGITGGFLPQLPVNTSRATDISFYQAPWKPD</sequence>